<evidence type="ECO:0000313" key="2">
    <source>
        <dbReference type="Proteomes" id="UP000000759"/>
    </source>
</evidence>
<sequence>MVDWGLQLPFQMGLEAYLTSQVIEALDRGDPAEVADVLSVAFINRNVNYVVHALRQLAKHWYNMLSQEWGNFAHQRMEQLDPFETLRFHMPRVLLLLSSLRGRNAWDAQVLGPIMRRLQALKPAVDKCRLISCLGPKFRWRKTYYTYNQSAARYTPFLCEEKTSELINFGKTKVVRVPPQSVLVVGGGPTGLITTIPCTEACLATGGTMKLQEARDAFAKGVSTFERAQIVRLDARWIAMLRYHLGNIFEDVYIPASGETDAQWGNTLFQCLGKRRTGDFLQQTVPMASIQDANFTLDLGHTDVVEAIG</sequence>
<reference evidence="1 2" key="1">
    <citation type="journal article" date="2008" name="Nature">
        <title>The Phaeodactylum genome reveals the evolutionary history of diatom genomes.</title>
        <authorList>
            <person name="Bowler C."/>
            <person name="Allen A.E."/>
            <person name="Badger J.H."/>
            <person name="Grimwood J."/>
            <person name="Jabbari K."/>
            <person name="Kuo A."/>
            <person name="Maheswari U."/>
            <person name="Martens C."/>
            <person name="Maumus F."/>
            <person name="Otillar R.P."/>
            <person name="Rayko E."/>
            <person name="Salamov A."/>
            <person name="Vandepoele K."/>
            <person name="Beszteri B."/>
            <person name="Gruber A."/>
            <person name="Heijde M."/>
            <person name="Katinka M."/>
            <person name="Mock T."/>
            <person name="Valentin K."/>
            <person name="Verret F."/>
            <person name="Berges J.A."/>
            <person name="Brownlee C."/>
            <person name="Cadoret J.P."/>
            <person name="Chiovitti A."/>
            <person name="Choi C.J."/>
            <person name="Coesel S."/>
            <person name="De Martino A."/>
            <person name="Detter J.C."/>
            <person name="Durkin C."/>
            <person name="Falciatore A."/>
            <person name="Fournet J."/>
            <person name="Haruta M."/>
            <person name="Huysman M.J."/>
            <person name="Jenkins B.D."/>
            <person name="Jiroutova K."/>
            <person name="Jorgensen R.E."/>
            <person name="Joubert Y."/>
            <person name="Kaplan A."/>
            <person name="Kroger N."/>
            <person name="Kroth P.G."/>
            <person name="La Roche J."/>
            <person name="Lindquist E."/>
            <person name="Lommer M."/>
            <person name="Martin-Jezequel V."/>
            <person name="Lopez P.J."/>
            <person name="Lucas S."/>
            <person name="Mangogna M."/>
            <person name="McGinnis K."/>
            <person name="Medlin L.K."/>
            <person name="Montsant A."/>
            <person name="Oudot-Le Secq M.P."/>
            <person name="Napoli C."/>
            <person name="Obornik M."/>
            <person name="Parker M.S."/>
            <person name="Petit J.L."/>
            <person name="Porcel B.M."/>
            <person name="Poulsen N."/>
            <person name="Robison M."/>
            <person name="Rychlewski L."/>
            <person name="Rynearson T.A."/>
            <person name="Schmutz J."/>
            <person name="Shapiro H."/>
            <person name="Siaut M."/>
            <person name="Stanley M."/>
            <person name="Sussman M.R."/>
            <person name="Taylor A.R."/>
            <person name="Vardi A."/>
            <person name="von Dassow P."/>
            <person name="Vyverman W."/>
            <person name="Willis A."/>
            <person name="Wyrwicz L.S."/>
            <person name="Rokhsar D.S."/>
            <person name="Weissenbach J."/>
            <person name="Armbrust E.V."/>
            <person name="Green B.R."/>
            <person name="Van de Peer Y."/>
            <person name="Grigoriev I.V."/>
        </authorList>
    </citation>
    <scope>NUCLEOTIDE SEQUENCE [LARGE SCALE GENOMIC DNA]</scope>
    <source>
        <strain evidence="1 2">CCAP 1055/1</strain>
    </source>
</reference>
<dbReference type="InParanoid" id="B7FV05"/>
<dbReference type="RefSeq" id="XP_002178411.1">
    <property type="nucleotide sequence ID" value="XM_002178375.1"/>
</dbReference>
<dbReference type="Proteomes" id="UP000000759">
    <property type="component" value="Chromosome 4"/>
</dbReference>
<gene>
    <name evidence="1" type="ORF">PHATRDRAFT_44711</name>
</gene>
<dbReference type="HOGENOM" id="CLU_1017280_0_0_1"/>
<evidence type="ECO:0000313" key="1">
    <source>
        <dbReference type="EMBL" id="EEC50076.1"/>
    </source>
</evidence>
<protein>
    <submittedName>
        <fullName evidence="1">Uncharacterized protein</fullName>
    </submittedName>
</protein>
<dbReference type="KEGG" id="pti:PHATRDRAFT_44711"/>
<keyword evidence="2" id="KW-1185">Reference proteome</keyword>
<dbReference type="AlphaFoldDB" id="B7FV05"/>
<dbReference type="GeneID" id="7197907"/>
<name>B7FV05_PHATC</name>
<dbReference type="PaxDb" id="2850-Phatr44711"/>
<dbReference type="EMBL" id="CM000607">
    <property type="protein sequence ID" value="EEC50076.1"/>
    <property type="molecule type" value="Genomic_DNA"/>
</dbReference>
<accession>B7FV05</accession>
<reference evidence="2" key="2">
    <citation type="submission" date="2008-08" db="EMBL/GenBank/DDBJ databases">
        <authorList>
            <consortium name="Diatom Consortium"/>
            <person name="Grigoriev I."/>
            <person name="Grimwood J."/>
            <person name="Kuo A."/>
            <person name="Otillar R.P."/>
            <person name="Salamov A."/>
            <person name="Detter J.C."/>
            <person name="Lindquist E."/>
            <person name="Shapiro H."/>
            <person name="Lucas S."/>
            <person name="Glavina del Rio T."/>
            <person name="Pitluck S."/>
            <person name="Rokhsar D."/>
            <person name="Bowler C."/>
        </authorList>
    </citation>
    <scope>GENOME REANNOTATION</scope>
    <source>
        <strain evidence="2">CCAP 1055/1</strain>
    </source>
</reference>
<proteinExistence type="predicted"/>
<organism evidence="1 2">
    <name type="scientific">Phaeodactylum tricornutum (strain CCAP 1055/1)</name>
    <dbReference type="NCBI Taxonomy" id="556484"/>
    <lineage>
        <taxon>Eukaryota</taxon>
        <taxon>Sar</taxon>
        <taxon>Stramenopiles</taxon>
        <taxon>Ochrophyta</taxon>
        <taxon>Bacillariophyta</taxon>
        <taxon>Bacillariophyceae</taxon>
        <taxon>Bacillariophycidae</taxon>
        <taxon>Naviculales</taxon>
        <taxon>Phaeodactylaceae</taxon>
        <taxon>Phaeodactylum</taxon>
    </lineage>
</organism>